<name>A0ABQ9I2F5_9NEOP</name>
<organism evidence="1 2">
    <name type="scientific">Dryococelus australis</name>
    <dbReference type="NCBI Taxonomy" id="614101"/>
    <lineage>
        <taxon>Eukaryota</taxon>
        <taxon>Metazoa</taxon>
        <taxon>Ecdysozoa</taxon>
        <taxon>Arthropoda</taxon>
        <taxon>Hexapoda</taxon>
        <taxon>Insecta</taxon>
        <taxon>Pterygota</taxon>
        <taxon>Neoptera</taxon>
        <taxon>Polyneoptera</taxon>
        <taxon>Phasmatodea</taxon>
        <taxon>Verophasmatodea</taxon>
        <taxon>Anareolatae</taxon>
        <taxon>Phasmatidae</taxon>
        <taxon>Eurycanthinae</taxon>
        <taxon>Dryococelus</taxon>
    </lineage>
</organism>
<gene>
    <name evidence="1" type="ORF">PR048_010186</name>
</gene>
<accession>A0ABQ9I2F5</accession>
<dbReference type="EMBL" id="JARBHB010000003">
    <property type="protein sequence ID" value="KAJ8890677.1"/>
    <property type="molecule type" value="Genomic_DNA"/>
</dbReference>
<comment type="caution">
    <text evidence="1">The sequence shown here is derived from an EMBL/GenBank/DDBJ whole genome shotgun (WGS) entry which is preliminary data.</text>
</comment>
<dbReference type="PANTHER" id="PTHR11439">
    <property type="entry name" value="GAG-POL-RELATED RETROTRANSPOSON"/>
    <property type="match status" value="1"/>
</dbReference>
<reference evidence="1 2" key="1">
    <citation type="submission" date="2023-02" db="EMBL/GenBank/DDBJ databases">
        <title>LHISI_Scaffold_Assembly.</title>
        <authorList>
            <person name="Stuart O.P."/>
            <person name="Cleave R."/>
            <person name="Magrath M.J.L."/>
            <person name="Mikheyev A.S."/>
        </authorList>
    </citation>
    <scope>NUCLEOTIDE SEQUENCE [LARGE SCALE GENOMIC DNA]</scope>
    <source>
        <strain evidence="1">Daus_M_001</strain>
        <tissue evidence="1">Leg muscle</tissue>
    </source>
</reference>
<evidence type="ECO:0000313" key="2">
    <source>
        <dbReference type="Proteomes" id="UP001159363"/>
    </source>
</evidence>
<proteinExistence type="predicted"/>
<dbReference type="Proteomes" id="UP001159363">
    <property type="component" value="Chromosome 3"/>
</dbReference>
<evidence type="ECO:0000313" key="1">
    <source>
        <dbReference type="EMBL" id="KAJ8890677.1"/>
    </source>
</evidence>
<protein>
    <submittedName>
        <fullName evidence="1">Uncharacterized protein</fullName>
    </submittedName>
</protein>
<dbReference type="CDD" id="cd09272">
    <property type="entry name" value="RNase_HI_RT_Ty1"/>
    <property type="match status" value="1"/>
</dbReference>
<keyword evidence="2" id="KW-1185">Reference proteome</keyword>
<sequence>MQISQRKFIEKVLSKFNMADCKYSAIPTQPKLHIEPSASCKKVLPYKELIGCLMYLMMGIRADLSFLVSYFSKFQNCYDTIHLKNLKHVLRYPNKTKDICLQYGRSNGAVVYAFVDADSANDPHDRKNVNNFFTRVFGNNVIWKSKKQPCVSLSSTEAEYIMSVRGLVFGINHRCIRCTTKPSKHVSVKHHFVKDIVQDKVLKLVYVDSHNQVAYVLIKALPYSKFQYYVTGLGMSELGEVFKRAILMCKVAL</sequence>